<dbReference type="Pfam" id="PF01546">
    <property type="entry name" value="Peptidase_M20"/>
    <property type="match status" value="1"/>
</dbReference>
<dbReference type="InterPro" id="IPR011650">
    <property type="entry name" value="Peptidase_M20_dimer"/>
</dbReference>
<gene>
    <name evidence="4" type="ORF">DJ019_03340</name>
</gene>
<dbReference type="Gene3D" id="3.40.630.10">
    <property type="entry name" value="Zn peptidases"/>
    <property type="match status" value="1"/>
</dbReference>
<evidence type="ECO:0000259" key="3">
    <source>
        <dbReference type="Pfam" id="PF07687"/>
    </source>
</evidence>
<dbReference type="PANTHER" id="PTHR11014:SF63">
    <property type="entry name" value="METALLOPEPTIDASE, PUTATIVE (AFU_ORTHOLOGUE AFUA_6G09600)-RELATED"/>
    <property type="match status" value="1"/>
</dbReference>
<dbReference type="Gene3D" id="3.30.70.360">
    <property type="match status" value="1"/>
</dbReference>
<comment type="caution">
    <text evidence="4">The sequence shown here is derived from an EMBL/GenBank/DDBJ whole genome shotgun (WGS) entry which is preliminary data.</text>
</comment>
<comment type="cofactor">
    <cofactor evidence="2">
        <name>Mn(2+)</name>
        <dbReference type="ChEBI" id="CHEBI:29035"/>
    </cofactor>
    <text evidence="2">The Mn(2+) ion enhances activity.</text>
</comment>
<evidence type="ECO:0000256" key="2">
    <source>
        <dbReference type="PIRSR" id="PIRSR005962-1"/>
    </source>
</evidence>
<dbReference type="PIRSF" id="PIRSF005962">
    <property type="entry name" value="Pept_M20D_amidohydro"/>
    <property type="match status" value="1"/>
</dbReference>
<dbReference type="Proteomes" id="UP000249524">
    <property type="component" value="Unassembled WGS sequence"/>
</dbReference>
<keyword evidence="5" id="KW-1185">Reference proteome</keyword>
<feature type="binding site" evidence="2">
    <location>
        <position position="107"/>
    </location>
    <ligand>
        <name>Mn(2+)</name>
        <dbReference type="ChEBI" id="CHEBI:29035"/>
        <label>2</label>
    </ligand>
</feature>
<feature type="binding site" evidence="2">
    <location>
        <position position="369"/>
    </location>
    <ligand>
        <name>Mn(2+)</name>
        <dbReference type="ChEBI" id="CHEBI:29035"/>
        <label>2</label>
    </ligand>
</feature>
<evidence type="ECO:0000313" key="5">
    <source>
        <dbReference type="Proteomes" id="UP000249524"/>
    </source>
</evidence>
<dbReference type="NCBIfam" id="TIGR01891">
    <property type="entry name" value="amidohydrolases"/>
    <property type="match status" value="1"/>
</dbReference>
<evidence type="ECO:0000256" key="1">
    <source>
        <dbReference type="ARBA" id="ARBA00022801"/>
    </source>
</evidence>
<dbReference type="Pfam" id="PF07687">
    <property type="entry name" value="M20_dimer"/>
    <property type="match status" value="1"/>
</dbReference>
<evidence type="ECO:0000313" key="4">
    <source>
        <dbReference type="EMBL" id="RAK69274.1"/>
    </source>
</evidence>
<reference evidence="4 5" key="1">
    <citation type="submission" date="2018-05" db="EMBL/GenBank/DDBJ databases">
        <authorList>
            <person name="Lanie J.A."/>
            <person name="Ng W.-L."/>
            <person name="Kazmierczak K.M."/>
            <person name="Andrzejewski T.M."/>
            <person name="Davidsen T.M."/>
            <person name="Wayne K.J."/>
            <person name="Tettelin H."/>
            <person name="Glass J.I."/>
            <person name="Rusch D."/>
            <person name="Podicherti R."/>
            <person name="Tsui H.-C.T."/>
            <person name="Winkler M.E."/>
        </authorList>
    </citation>
    <scope>NUCLEOTIDE SEQUENCE [LARGE SCALE GENOMIC DNA]</scope>
    <source>
        <strain evidence="4 5">BUT-10</strain>
    </source>
</reference>
<dbReference type="GO" id="GO:0016787">
    <property type="term" value="F:hydrolase activity"/>
    <property type="evidence" value="ECO:0007669"/>
    <property type="project" value="UniProtKB-KW"/>
</dbReference>
<proteinExistence type="predicted"/>
<feature type="domain" description="Peptidase M20 dimerisation" evidence="3">
    <location>
        <begin position="196"/>
        <end position="294"/>
    </location>
</feature>
<dbReference type="AlphaFoldDB" id="A0A328BTT1"/>
<dbReference type="InterPro" id="IPR002933">
    <property type="entry name" value="Peptidase_M20"/>
</dbReference>
<dbReference type="EMBL" id="QFYS01000001">
    <property type="protein sequence ID" value="RAK69274.1"/>
    <property type="molecule type" value="Genomic_DNA"/>
</dbReference>
<feature type="binding site" evidence="2">
    <location>
        <position position="143"/>
    </location>
    <ligand>
        <name>Mn(2+)</name>
        <dbReference type="ChEBI" id="CHEBI:29035"/>
        <label>2</label>
    </ligand>
</feature>
<name>A0A328BTT1_9CAUL</name>
<dbReference type="SUPFAM" id="SSF53187">
    <property type="entry name" value="Zn-dependent exopeptidases"/>
    <property type="match status" value="1"/>
</dbReference>
<protein>
    <submittedName>
        <fullName evidence="4">Amidohydrolase</fullName>
    </submittedName>
</protein>
<dbReference type="SUPFAM" id="SSF55031">
    <property type="entry name" value="Bacterial exopeptidase dimerisation domain"/>
    <property type="match status" value="1"/>
</dbReference>
<accession>A0A328BTT1</accession>
<sequence>MFAAAKKIQPKVVEWRRDIHEHPELGNNEVRTAKLVAEHLKKLGIEVRTGVGKTGVVGVLKGGRPGGVVALRADMDGLPVQEQTGAPFASKVTTTYNGQTVHVAHACGHDAHVAILMGAAEVLAGMRDKIPGTVVFVFQPAEEGPPVGEEGGAPLMIKEGALKNPAPAAIFGLHVVPGEVGQLTWRPGPMMAASDRYEIKLKGKQTHGANPWSGIDIASMQAEVVLAFNQIAARQINVTRTPTILTVATVHGGVRYNIIPDDFTLAGTLRTFDPELRKDVMARAEKAVKGIAERYGGSGQIEWGTPNPVTSNDPALTAKMKPTLSRAAGGKIKDDIDYITGAEDFSYYQREIPGLFYDLGIGFPKGVNHSPFFNVMDESALEVGVRAQALTALDYLATAKR</sequence>
<feature type="binding site" evidence="2">
    <location>
        <position position="109"/>
    </location>
    <ligand>
        <name>Mn(2+)</name>
        <dbReference type="ChEBI" id="CHEBI:29035"/>
        <label>2</label>
    </ligand>
</feature>
<dbReference type="InterPro" id="IPR036264">
    <property type="entry name" value="Bact_exopeptidase_dim_dom"/>
</dbReference>
<dbReference type="GO" id="GO:0046872">
    <property type="term" value="F:metal ion binding"/>
    <property type="evidence" value="ECO:0007669"/>
    <property type="project" value="UniProtKB-KW"/>
</dbReference>
<feature type="binding site" evidence="2">
    <location>
        <position position="174"/>
    </location>
    <ligand>
        <name>Mn(2+)</name>
        <dbReference type="ChEBI" id="CHEBI:29035"/>
        <label>2</label>
    </ligand>
</feature>
<dbReference type="PANTHER" id="PTHR11014">
    <property type="entry name" value="PEPTIDASE M20 FAMILY MEMBER"/>
    <property type="match status" value="1"/>
</dbReference>
<keyword evidence="2" id="KW-0464">Manganese</keyword>
<keyword evidence="1 4" id="KW-0378">Hydrolase</keyword>
<dbReference type="OrthoDB" id="9777385at2"/>
<dbReference type="InterPro" id="IPR017439">
    <property type="entry name" value="Amidohydrolase"/>
</dbReference>
<organism evidence="4 5">
    <name type="scientific">Phenylobacterium kunshanense</name>
    <dbReference type="NCBI Taxonomy" id="1445034"/>
    <lineage>
        <taxon>Bacteria</taxon>
        <taxon>Pseudomonadati</taxon>
        <taxon>Pseudomonadota</taxon>
        <taxon>Alphaproteobacteria</taxon>
        <taxon>Caulobacterales</taxon>
        <taxon>Caulobacteraceae</taxon>
        <taxon>Phenylobacterium</taxon>
    </lineage>
</organism>
<keyword evidence="2" id="KW-0479">Metal-binding</keyword>